<name>A0A699XGG2_TANCI</name>
<proteinExistence type="predicted"/>
<protein>
    <submittedName>
        <fullName evidence="2">Uncharacterized protein</fullName>
    </submittedName>
</protein>
<sequence>FVLNLLLGEPAHEAERVFELVAVVGALGRGQDAAHLGYLHFADALQSVFYLLVLVVELGVVADVLPLAAAAGAKMLAKRRGAQL</sequence>
<comment type="caution">
    <text evidence="2">The sequence shown here is derived from an EMBL/GenBank/DDBJ whole genome shotgun (WGS) entry which is preliminary data.</text>
</comment>
<organism evidence="2">
    <name type="scientific">Tanacetum cinerariifolium</name>
    <name type="common">Dalmatian daisy</name>
    <name type="synonym">Chrysanthemum cinerariifolium</name>
    <dbReference type="NCBI Taxonomy" id="118510"/>
    <lineage>
        <taxon>Eukaryota</taxon>
        <taxon>Viridiplantae</taxon>
        <taxon>Streptophyta</taxon>
        <taxon>Embryophyta</taxon>
        <taxon>Tracheophyta</taxon>
        <taxon>Spermatophyta</taxon>
        <taxon>Magnoliopsida</taxon>
        <taxon>eudicotyledons</taxon>
        <taxon>Gunneridae</taxon>
        <taxon>Pentapetalae</taxon>
        <taxon>asterids</taxon>
        <taxon>campanulids</taxon>
        <taxon>Asterales</taxon>
        <taxon>Asteraceae</taxon>
        <taxon>Asteroideae</taxon>
        <taxon>Anthemideae</taxon>
        <taxon>Anthemidinae</taxon>
        <taxon>Tanacetum</taxon>
    </lineage>
</organism>
<evidence type="ECO:0000313" key="2">
    <source>
        <dbReference type="EMBL" id="GFD58747.1"/>
    </source>
</evidence>
<keyword evidence="1" id="KW-0472">Membrane</keyword>
<evidence type="ECO:0000256" key="1">
    <source>
        <dbReference type="SAM" id="Phobius"/>
    </source>
</evidence>
<feature type="transmembrane region" description="Helical" evidence="1">
    <location>
        <begin position="48"/>
        <end position="70"/>
    </location>
</feature>
<dbReference type="EMBL" id="BKCJ011856925">
    <property type="protein sequence ID" value="GFD58747.1"/>
    <property type="molecule type" value="Genomic_DNA"/>
</dbReference>
<dbReference type="AlphaFoldDB" id="A0A699XGG2"/>
<feature type="non-terminal residue" evidence="2">
    <location>
        <position position="1"/>
    </location>
</feature>
<reference evidence="2" key="1">
    <citation type="journal article" date="2019" name="Sci. Rep.">
        <title>Draft genome of Tanacetum cinerariifolium, the natural source of mosquito coil.</title>
        <authorList>
            <person name="Yamashiro T."/>
            <person name="Shiraishi A."/>
            <person name="Satake H."/>
            <person name="Nakayama K."/>
        </authorList>
    </citation>
    <scope>NUCLEOTIDE SEQUENCE</scope>
</reference>
<feature type="non-terminal residue" evidence="2">
    <location>
        <position position="84"/>
    </location>
</feature>
<keyword evidence="1" id="KW-1133">Transmembrane helix</keyword>
<keyword evidence="1" id="KW-0812">Transmembrane</keyword>
<accession>A0A699XGG2</accession>
<gene>
    <name evidence="2" type="ORF">Tci_930716</name>
</gene>